<protein>
    <submittedName>
        <fullName evidence="2">Uncharacterized protein</fullName>
    </submittedName>
</protein>
<reference evidence="2 3" key="1">
    <citation type="journal article" date="2019" name="Sci. Rep.">
        <title>Orb-weaving spider Araneus ventricosus genome elucidates the spidroin gene catalogue.</title>
        <authorList>
            <person name="Kono N."/>
            <person name="Nakamura H."/>
            <person name="Ohtoshi R."/>
            <person name="Moran D.A.P."/>
            <person name="Shinohara A."/>
            <person name="Yoshida Y."/>
            <person name="Fujiwara M."/>
            <person name="Mori M."/>
            <person name="Tomita M."/>
            <person name="Arakawa K."/>
        </authorList>
    </citation>
    <scope>NUCLEOTIDE SEQUENCE [LARGE SCALE GENOMIC DNA]</scope>
</reference>
<dbReference type="Proteomes" id="UP000499080">
    <property type="component" value="Unassembled WGS sequence"/>
</dbReference>
<evidence type="ECO:0000256" key="1">
    <source>
        <dbReference type="SAM" id="MobiDB-lite"/>
    </source>
</evidence>
<evidence type="ECO:0000313" key="3">
    <source>
        <dbReference type="Proteomes" id="UP000499080"/>
    </source>
</evidence>
<gene>
    <name evidence="2" type="ORF">AVEN_185426_1</name>
</gene>
<organism evidence="2 3">
    <name type="scientific">Araneus ventricosus</name>
    <name type="common">Orbweaver spider</name>
    <name type="synonym">Epeira ventricosa</name>
    <dbReference type="NCBI Taxonomy" id="182803"/>
    <lineage>
        <taxon>Eukaryota</taxon>
        <taxon>Metazoa</taxon>
        <taxon>Ecdysozoa</taxon>
        <taxon>Arthropoda</taxon>
        <taxon>Chelicerata</taxon>
        <taxon>Arachnida</taxon>
        <taxon>Araneae</taxon>
        <taxon>Araneomorphae</taxon>
        <taxon>Entelegynae</taxon>
        <taxon>Araneoidea</taxon>
        <taxon>Araneidae</taxon>
        <taxon>Araneus</taxon>
    </lineage>
</organism>
<comment type="caution">
    <text evidence="2">The sequence shown here is derived from an EMBL/GenBank/DDBJ whole genome shotgun (WGS) entry which is preliminary data.</text>
</comment>
<feature type="compositionally biased region" description="Polar residues" evidence="1">
    <location>
        <begin position="19"/>
        <end position="41"/>
    </location>
</feature>
<keyword evidence="3" id="KW-1185">Reference proteome</keyword>
<feature type="compositionally biased region" description="Polar residues" evidence="1">
    <location>
        <begin position="1"/>
        <end position="12"/>
    </location>
</feature>
<accession>A0A4Y2CHU6</accession>
<name>A0A4Y2CHU6_ARAVE</name>
<dbReference type="EMBL" id="BGPR01000196">
    <property type="protein sequence ID" value="GBM03933.1"/>
    <property type="molecule type" value="Genomic_DNA"/>
</dbReference>
<dbReference type="AlphaFoldDB" id="A0A4Y2CHU6"/>
<proteinExistence type="predicted"/>
<evidence type="ECO:0000313" key="2">
    <source>
        <dbReference type="EMBL" id="GBM03933.1"/>
    </source>
</evidence>
<feature type="region of interest" description="Disordered" evidence="1">
    <location>
        <begin position="1"/>
        <end position="41"/>
    </location>
</feature>
<sequence>MEKVASFSNSPKNTKHSNRNNSTRTNEQYNRQQITNNKNNSTLNTARRLLWIKLQREIPKASAFQRRSQLINTFEVQRRFNTFQVDQSLPCDPSTALFIVSSTGRATTWNHLEQSG</sequence>